<accession>A0A8E6NT15</accession>
<dbReference type="GO" id="GO:0005840">
    <property type="term" value="C:ribosome"/>
    <property type="evidence" value="ECO:0007669"/>
    <property type="project" value="UniProtKB-KW"/>
</dbReference>
<keyword evidence="1" id="KW-0687">Ribonucleoprotein</keyword>
<protein>
    <submittedName>
        <fullName evidence="1">Ribosomal protein L29</fullName>
    </submittedName>
</protein>
<keyword evidence="1" id="KW-0934">Plastid</keyword>
<sequence length="55" mass="6690">MNKQQEINELKKELVLLKIKKITQQKSENQKIKKIQHKISQIKYLNHKNQISYND</sequence>
<evidence type="ECO:0000313" key="1">
    <source>
        <dbReference type="EMBL" id="QVQ56790.1"/>
    </source>
</evidence>
<dbReference type="InterPro" id="IPR001854">
    <property type="entry name" value="Ribosomal_uL29"/>
</dbReference>
<dbReference type="GO" id="GO:0006412">
    <property type="term" value="P:translation"/>
    <property type="evidence" value="ECO:0007669"/>
    <property type="project" value="InterPro"/>
</dbReference>
<dbReference type="AlphaFoldDB" id="A0A8E6NT15"/>
<keyword evidence="1" id="KW-0150">Chloroplast</keyword>
<dbReference type="GO" id="GO:0003735">
    <property type="term" value="F:structural constituent of ribosome"/>
    <property type="evidence" value="ECO:0007669"/>
    <property type="project" value="InterPro"/>
</dbReference>
<organism evidence="1">
    <name type="scientific">Erythrocystis saccata</name>
    <dbReference type="NCBI Taxonomy" id="2822695"/>
    <lineage>
        <taxon>Eukaryota</taxon>
        <taxon>Rhodophyta</taxon>
        <taxon>Florideophyceae</taxon>
        <taxon>Rhodymeniophycidae</taxon>
        <taxon>Ceramiales</taxon>
        <taxon>Rhodomelaceae</taxon>
        <taxon>Erythrocystis</taxon>
    </lineage>
</organism>
<geneLocation type="chloroplast" evidence="1"/>
<reference evidence="1" key="1">
    <citation type="submission" date="2021-03" db="EMBL/GenBank/DDBJ databases">
        <title>Transfer of the hemiparasitic marine red alga Erythrocystis saccata (Rhodomelaceae, Rhodophyta) to the tribe Streblocladieae inferred from organellar genome analysis.</title>
        <authorList>
            <person name="Hughey J.R."/>
        </authorList>
    </citation>
    <scope>NUCLEOTIDE SEQUENCE</scope>
</reference>
<gene>
    <name evidence="1" type="primary">rpl29</name>
</gene>
<name>A0A8E6NT15_9FLOR</name>
<keyword evidence="1" id="KW-0689">Ribosomal protein</keyword>
<dbReference type="NCBIfam" id="TIGR00012">
    <property type="entry name" value="L29"/>
    <property type="match status" value="1"/>
</dbReference>
<dbReference type="EMBL" id="MW810349">
    <property type="protein sequence ID" value="QVQ56790.1"/>
    <property type="molecule type" value="Genomic_DNA"/>
</dbReference>
<proteinExistence type="predicted"/>